<feature type="signal peptide" evidence="2">
    <location>
        <begin position="1"/>
        <end position="22"/>
    </location>
</feature>
<dbReference type="KEGG" id="vnx:VNE69_06068"/>
<proteinExistence type="predicted"/>
<sequence>MNIIRNLFSYLLTILFLNKVVSSVFYTVDLSDSNYKLLKDDSTEDTIEADEDVTKGKYYVVFVVSILVLIYLTLILTLKHIN</sequence>
<feature type="chain" id="PRO_5043982611" evidence="2">
    <location>
        <begin position="23"/>
        <end position="82"/>
    </location>
</feature>
<dbReference type="GeneID" id="90541565"/>
<evidence type="ECO:0000313" key="4">
    <source>
        <dbReference type="Proteomes" id="UP001334084"/>
    </source>
</evidence>
<keyword evidence="4" id="KW-1185">Reference proteome</keyword>
<organism evidence="3 4">
    <name type="scientific">Vairimorpha necatrix</name>
    <dbReference type="NCBI Taxonomy" id="6039"/>
    <lineage>
        <taxon>Eukaryota</taxon>
        <taxon>Fungi</taxon>
        <taxon>Fungi incertae sedis</taxon>
        <taxon>Microsporidia</taxon>
        <taxon>Nosematidae</taxon>
        <taxon>Vairimorpha</taxon>
    </lineage>
</organism>
<dbReference type="EMBL" id="CP142731">
    <property type="protein sequence ID" value="WUR03747.1"/>
    <property type="molecule type" value="Genomic_DNA"/>
</dbReference>
<keyword evidence="2" id="KW-0732">Signal</keyword>
<name>A0AAX4JCP2_9MICR</name>
<dbReference type="RefSeq" id="XP_065329892.1">
    <property type="nucleotide sequence ID" value="XM_065473820.1"/>
</dbReference>
<reference evidence="3" key="1">
    <citation type="journal article" date="2024" name="BMC Genomics">
        <title>Functional annotation of a divergent genome using sequence and structure-based similarity.</title>
        <authorList>
            <person name="Svedberg D."/>
            <person name="Winiger R.R."/>
            <person name="Berg A."/>
            <person name="Sharma H."/>
            <person name="Tellgren-Roth C."/>
            <person name="Debrunner-Vossbrinck B.A."/>
            <person name="Vossbrinck C.R."/>
            <person name="Barandun J."/>
        </authorList>
    </citation>
    <scope>NUCLEOTIDE SEQUENCE</scope>
    <source>
        <strain evidence="3">Illinois isolate</strain>
    </source>
</reference>
<evidence type="ECO:0000256" key="1">
    <source>
        <dbReference type="SAM" id="Phobius"/>
    </source>
</evidence>
<gene>
    <name evidence="3" type="ORF">VNE69_06068</name>
</gene>
<keyword evidence="1" id="KW-1133">Transmembrane helix</keyword>
<keyword evidence="1" id="KW-0472">Membrane</keyword>
<dbReference type="Proteomes" id="UP001334084">
    <property type="component" value="Chromosome 6"/>
</dbReference>
<evidence type="ECO:0000313" key="3">
    <source>
        <dbReference type="EMBL" id="WUR03747.1"/>
    </source>
</evidence>
<dbReference type="AlphaFoldDB" id="A0AAX4JCP2"/>
<evidence type="ECO:0000256" key="2">
    <source>
        <dbReference type="SAM" id="SignalP"/>
    </source>
</evidence>
<accession>A0AAX4JCP2</accession>
<feature type="transmembrane region" description="Helical" evidence="1">
    <location>
        <begin position="58"/>
        <end position="78"/>
    </location>
</feature>
<keyword evidence="1" id="KW-0812">Transmembrane</keyword>
<protein>
    <submittedName>
        <fullName evidence="3">SP-containing membrane protein</fullName>
    </submittedName>
</protein>